<sequence length="1083" mass="124416">MFCLKSISFITLIIYVVKCCSLSDLPWLFLKRLVMLQRTARSVKCSSSDGTEDSEWADDQEAESDCPQSVNPLDILTAFAVPLLLPNSDNNQITLMLWAMRDIVKKYRPHTLSDASAFVEERIALSELPLVSFVRLGRCNISKSEILNKLLSNPQQYTDTFVHFNMDCGNISKKISDGLVEISWYLPCGNKNIDVFPEPVAIANLRGDIQNFETQYTFLCEASTAVFVFFESQLLDSQLISVPSQKSMPQLFFVGDSNNNSIKATVSKLNLKKSNFIFKDRQNDADFVEKIQRKLQDAIKNNNHKMSVVRLAEIALNLGILVDEDAEECQRAKASADEITSKINDILQFKKKELVEDYKHELLMQKNKLREEQCTKDMSTTMSYFISAISKPERAYFLKWLRIALENKSHEVLPQLRELYKQKCQDVCGNKKEIAELDKKISSSSLGVEHFIREMSQLYEAAVSLPEDALYRKQLEHLPKLCAQLLLDGFLLELVDGDSSNIPVKWITSVFSELNTLVEPENKIMVVTVLGVQSSGKSTLLNTMFGVQFAVSSGRCTRGAFIHLIKVTEECKAELQCDYIVIIDTEGLKSPELAQLDNSYEHDNELATLVVGLSDVTIVNIAMENSTEMKDILQIIVHAFLRMEEIGKKHKCLFVHQNVADVSAHVSNMRDRKFLLEQLDEMTQAAAKMENKLEVKKFTNVMNYDTETGDHYIPGLWHGNPPMAPVSIGYSESVYALKKHIMEIFKDYNPSDIKEFLQWTKDLWTAVKFEKFIFSFRNSLVADAYMKLCTEYNRWDWTLRKQMHTWALDAETNILNHGKFESSEQCTIEDVHCHSLREAEAELSKGQDEIIDKIQSYYEQGEGHVELVESYRQDFINSAKSLKTELSNSVRIKLDAAVSRRNGMMKVEGIKKTYMDTMEKKVLDLLKDCRENKSDMSDSMLDEAFEKMWQETVRTLSYTVLKPQDIMTRVLHNLRKNLQPRGSSMAQNNFLSKDCWEFVERKRESKDDYDDTYIREILNMIDEKLKAHEDLKLKEDFELSLKLYICGFASREFQKIHNQFIQENNPRTALENKTSNTNSLVSD</sequence>
<reference evidence="5" key="2">
    <citation type="submission" date="2025-09" db="UniProtKB">
        <authorList>
            <consortium name="Ensembl"/>
        </authorList>
    </citation>
    <scope>IDENTIFICATION</scope>
</reference>
<dbReference type="InterPro" id="IPR052986">
    <property type="entry name" value="VLIG_GTPase"/>
</dbReference>
<accession>A0A671SH08</accession>
<keyword evidence="3" id="KW-0472">Membrane</keyword>
<comment type="similarity">
    <text evidence="1">Belongs to the TRAFAC class dynamin-like GTPase superfamily. Very large inducible GTPase (VLIG) family.</text>
</comment>
<dbReference type="InterPro" id="IPR030383">
    <property type="entry name" value="G_VLIG_dom"/>
</dbReference>
<reference evidence="5" key="1">
    <citation type="submission" date="2025-08" db="UniProtKB">
        <authorList>
            <consortium name="Ensembl"/>
        </authorList>
    </citation>
    <scope>IDENTIFICATION</scope>
</reference>
<dbReference type="InterPro" id="IPR027417">
    <property type="entry name" value="P-loop_NTPase"/>
</dbReference>
<keyword evidence="6" id="KW-1185">Reference proteome</keyword>
<name>A0A671SH08_9TELE</name>
<dbReference type="PANTHER" id="PTHR14819">
    <property type="entry name" value="GTP-BINDING"/>
    <property type="match status" value="1"/>
</dbReference>
<feature type="transmembrane region" description="Helical" evidence="3">
    <location>
        <begin position="7"/>
        <end position="29"/>
    </location>
</feature>
<dbReference type="GO" id="GO:0005525">
    <property type="term" value="F:GTP binding"/>
    <property type="evidence" value="ECO:0007669"/>
    <property type="project" value="InterPro"/>
</dbReference>
<dbReference type="Pfam" id="PF25496">
    <property type="entry name" value="URGCP"/>
    <property type="match status" value="1"/>
</dbReference>
<dbReference type="InterPro" id="IPR057365">
    <property type="entry name" value="URGCP"/>
</dbReference>
<dbReference type="PROSITE" id="PS51717">
    <property type="entry name" value="G_VLIG"/>
    <property type="match status" value="1"/>
</dbReference>
<evidence type="ECO:0000313" key="6">
    <source>
        <dbReference type="Proteomes" id="UP000472260"/>
    </source>
</evidence>
<keyword evidence="3" id="KW-1133">Transmembrane helix</keyword>
<dbReference type="Gene3D" id="3.40.50.300">
    <property type="entry name" value="P-loop containing nucleotide triphosphate hydrolases"/>
    <property type="match status" value="1"/>
</dbReference>
<proteinExistence type="inferred from homology"/>
<evidence type="ECO:0000256" key="2">
    <source>
        <dbReference type="SAM" id="MobiDB-lite"/>
    </source>
</evidence>
<dbReference type="Ensembl" id="ENSSANT00000100830.1">
    <property type="protein sequence ID" value="ENSSANP00000094957.1"/>
    <property type="gene ID" value="ENSSANG00000046780.1"/>
</dbReference>
<dbReference type="GO" id="GO:0003924">
    <property type="term" value="F:GTPase activity"/>
    <property type="evidence" value="ECO:0007669"/>
    <property type="project" value="InterPro"/>
</dbReference>
<evidence type="ECO:0000256" key="1">
    <source>
        <dbReference type="ARBA" id="ARBA00006828"/>
    </source>
</evidence>
<feature type="compositionally biased region" description="Acidic residues" evidence="2">
    <location>
        <begin position="50"/>
        <end position="64"/>
    </location>
</feature>
<dbReference type="InterPro" id="IPR058641">
    <property type="entry name" value="GVIN1_dom"/>
</dbReference>
<dbReference type="Pfam" id="PF25974">
    <property type="entry name" value="URGCP_9th"/>
    <property type="match status" value="1"/>
</dbReference>
<dbReference type="AlphaFoldDB" id="A0A671SH08"/>
<dbReference type="Proteomes" id="UP000472260">
    <property type="component" value="Unassembled WGS sequence"/>
</dbReference>
<feature type="region of interest" description="Disordered" evidence="2">
    <location>
        <begin position="45"/>
        <end position="67"/>
    </location>
</feature>
<protein>
    <recommendedName>
        <fullName evidence="4">VLIG-type G domain-containing protein</fullName>
    </recommendedName>
</protein>
<evidence type="ECO:0000259" key="4">
    <source>
        <dbReference type="PROSITE" id="PS51717"/>
    </source>
</evidence>
<dbReference type="Pfam" id="PF25683">
    <property type="entry name" value="URGCP_GTPase"/>
    <property type="match status" value="1"/>
</dbReference>
<feature type="domain" description="VLIG-type G" evidence="4">
    <location>
        <begin position="521"/>
        <end position="764"/>
    </location>
</feature>
<organism evidence="5 6">
    <name type="scientific">Sinocyclocheilus anshuiensis</name>
    <dbReference type="NCBI Taxonomy" id="1608454"/>
    <lineage>
        <taxon>Eukaryota</taxon>
        <taxon>Metazoa</taxon>
        <taxon>Chordata</taxon>
        <taxon>Craniata</taxon>
        <taxon>Vertebrata</taxon>
        <taxon>Euteleostomi</taxon>
        <taxon>Actinopterygii</taxon>
        <taxon>Neopterygii</taxon>
        <taxon>Teleostei</taxon>
        <taxon>Ostariophysi</taxon>
        <taxon>Cypriniformes</taxon>
        <taxon>Cyprinidae</taxon>
        <taxon>Cyprininae</taxon>
        <taxon>Sinocyclocheilus</taxon>
    </lineage>
</organism>
<evidence type="ECO:0000313" key="5">
    <source>
        <dbReference type="Ensembl" id="ENSSANP00000094957.1"/>
    </source>
</evidence>
<evidence type="ECO:0000256" key="3">
    <source>
        <dbReference type="SAM" id="Phobius"/>
    </source>
</evidence>
<dbReference type="SUPFAM" id="SSF52540">
    <property type="entry name" value="P-loop containing nucleoside triphosphate hydrolases"/>
    <property type="match status" value="1"/>
</dbReference>
<keyword evidence="3" id="KW-0812">Transmembrane</keyword>
<dbReference type="PANTHER" id="PTHR14819:SF9">
    <property type="entry name" value="UP-REGULATOR OF CELL PROLIFERATION-LIKE"/>
    <property type="match status" value="1"/>
</dbReference>